<organism evidence="7 8">
    <name type="scientific">Pisolithus microcarpus 441</name>
    <dbReference type="NCBI Taxonomy" id="765257"/>
    <lineage>
        <taxon>Eukaryota</taxon>
        <taxon>Fungi</taxon>
        <taxon>Dikarya</taxon>
        <taxon>Basidiomycota</taxon>
        <taxon>Agaricomycotina</taxon>
        <taxon>Agaricomycetes</taxon>
        <taxon>Agaricomycetidae</taxon>
        <taxon>Boletales</taxon>
        <taxon>Sclerodermatineae</taxon>
        <taxon>Pisolithaceae</taxon>
        <taxon>Pisolithus</taxon>
    </lineage>
</organism>
<dbReference type="FunFam" id="1.20.1050.10:FF:000004">
    <property type="entry name" value="Glutathione S-transferase F2"/>
    <property type="match status" value="1"/>
</dbReference>
<dbReference type="InterPro" id="IPR036282">
    <property type="entry name" value="Glutathione-S-Trfase_C_sf"/>
</dbReference>
<protein>
    <recommendedName>
        <fullName evidence="2">glutathione transferase</fullName>
        <ecNumber evidence="2">2.5.1.18</ecNumber>
    </recommendedName>
</protein>
<comment type="similarity">
    <text evidence="1">Belongs to the GST superfamily. Phi family.</text>
</comment>
<sequence>FVLYESRAIARYLIKKYPNQGTQGLIPTDPKEEALFEQAASIEAFNFNPFASGIAFEKVFKPRRGLATNEQAVAERLAMLEAKLDAYDIILGKQKYLAGDQVTLADLQHLPYGTLLASAGYSDIFSKRPNVSRWWNDLTNRPTWQDVVQNLK</sequence>
<reference evidence="7 8" key="1">
    <citation type="submission" date="2014-04" db="EMBL/GenBank/DDBJ databases">
        <authorList>
            <consortium name="DOE Joint Genome Institute"/>
            <person name="Kuo A."/>
            <person name="Kohler A."/>
            <person name="Costa M.D."/>
            <person name="Nagy L.G."/>
            <person name="Floudas D."/>
            <person name="Copeland A."/>
            <person name="Barry K.W."/>
            <person name="Cichocki N."/>
            <person name="Veneault-Fourrey C."/>
            <person name="LaButti K."/>
            <person name="Lindquist E.A."/>
            <person name="Lipzen A."/>
            <person name="Lundell T."/>
            <person name="Morin E."/>
            <person name="Murat C."/>
            <person name="Sun H."/>
            <person name="Tunlid A."/>
            <person name="Henrissat B."/>
            <person name="Grigoriev I.V."/>
            <person name="Hibbett D.S."/>
            <person name="Martin F."/>
            <person name="Nordberg H.P."/>
            <person name="Cantor M.N."/>
            <person name="Hua S.X."/>
        </authorList>
    </citation>
    <scope>NUCLEOTIDE SEQUENCE [LARGE SCALE GENOMIC DNA]</scope>
    <source>
        <strain evidence="7 8">441</strain>
    </source>
</reference>
<dbReference type="EC" id="2.5.1.18" evidence="2"/>
<gene>
    <name evidence="7" type="ORF">PISMIDRAFT_565892</name>
</gene>
<feature type="domain" description="GST N-terminal" evidence="5">
    <location>
        <begin position="1"/>
        <end position="21"/>
    </location>
</feature>
<dbReference type="InterPro" id="IPR004045">
    <property type="entry name" value="Glutathione_S-Trfase_N"/>
</dbReference>
<dbReference type="Pfam" id="PF00043">
    <property type="entry name" value="GST_C"/>
    <property type="match status" value="1"/>
</dbReference>
<dbReference type="GO" id="GO:0006749">
    <property type="term" value="P:glutathione metabolic process"/>
    <property type="evidence" value="ECO:0007669"/>
    <property type="project" value="TreeGrafter"/>
</dbReference>
<dbReference type="OrthoDB" id="249703at2759"/>
<dbReference type="STRING" id="765257.A0A0C9ZMU4"/>
<dbReference type="GO" id="GO:0005737">
    <property type="term" value="C:cytoplasm"/>
    <property type="evidence" value="ECO:0007669"/>
    <property type="project" value="TreeGrafter"/>
</dbReference>
<dbReference type="PANTHER" id="PTHR43900">
    <property type="entry name" value="GLUTATHIONE S-TRANSFERASE RHO"/>
    <property type="match status" value="1"/>
</dbReference>
<keyword evidence="8" id="KW-1185">Reference proteome</keyword>
<evidence type="ECO:0000256" key="2">
    <source>
        <dbReference type="ARBA" id="ARBA00012452"/>
    </source>
</evidence>
<feature type="domain" description="GST C-terminal" evidence="6">
    <location>
        <begin position="29"/>
        <end position="152"/>
    </location>
</feature>
<name>A0A0C9ZMU4_9AGAM</name>
<evidence type="ECO:0000259" key="5">
    <source>
        <dbReference type="PROSITE" id="PS50404"/>
    </source>
</evidence>
<reference evidence="8" key="2">
    <citation type="submission" date="2015-01" db="EMBL/GenBank/DDBJ databases">
        <title>Evolutionary Origins and Diversification of the Mycorrhizal Mutualists.</title>
        <authorList>
            <consortium name="DOE Joint Genome Institute"/>
            <consortium name="Mycorrhizal Genomics Consortium"/>
            <person name="Kohler A."/>
            <person name="Kuo A."/>
            <person name="Nagy L.G."/>
            <person name="Floudas D."/>
            <person name="Copeland A."/>
            <person name="Barry K.W."/>
            <person name="Cichocki N."/>
            <person name="Veneault-Fourrey C."/>
            <person name="LaButti K."/>
            <person name="Lindquist E.A."/>
            <person name="Lipzen A."/>
            <person name="Lundell T."/>
            <person name="Morin E."/>
            <person name="Murat C."/>
            <person name="Riley R."/>
            <person name="Ohm R."/>
            <person name="Sun H."/>
            <person name="Tunlid A."/>
            <person name="Henrissat B."/>
            <person name="Grigoriev I.V."/>
            <person name="Hibbett D.S."/>
            <person name="Martin F."/>
        </authorList>
    </citation>
    <scope>NUCLEOTIDE SEQUENCE [LARGE SCALE GENOMIC DNA]</scope>
    <source>
        <strain evidence="8">441</strain>
    </source>
</reference>
<dbReference type="GO" id="GO:0004364">
    <property type="term" value="F:glutathione transferase activity"/>
    <property type="evidence" value="ECO:0007669"/>
    <property type="project" value="UniProtKB-EC"/>
</dbReference>
<accession>A0A0C9ZMU4</accession>
<feature type="non-terminal residue" evidence="7">
    <location>
        <position position="1"/>
    </location>
</feature>
<comment type="catalytic activity">
    <reaction evidence="4">
        <text>RX + glutathione = an S-substituted glutathione + a halide anion + H(+)</text>
        <dbReference type="Rhea" id="RHEA:16437"/>
        <dbReference type="ChEBI" id="CHEBI:15378"/>
        <dbReference type="ChEBI" id="CHEBI:16042"/>
        <dbReference type="ChEBI" id="CHEBI:17792"/>
        <dbReference type="ChEBI" id="CHEBI:57925"/>
        <dbReference type="ChEBI" id="CHEBI:90779"/>
        <dbReference type="EC" id="2.5.1.18"/>
    </reaction>
</comment>
<proteinExistence type="inferred from homology"/>
<dbReference type="SUPFAM" id="SSF47616">
    <property type="entry name" value="GST C-terminal domain-like"/>
    <property type="match status" value="1"/>
</dbReference>
<evidence type="ECO:0000259" key="6">
    <source>
        <dbReference type="PROSITE" id="PS50405"/>
    </source>
</evidence>
<dbReference type="Gene3D" id="1.20.1050.10">
    <property type="match status" value="1"/>
</dbReference>
<dbReference type="InterPro" id="IPR034347">
    <property type="entry name" value="GST_Phi_C"/>
</dbReference>
<dbReference type="PROSITE" id="PS50404">
    <property type="entry name" value="GST_NTER"/>
    <property type="match status" value="1"/>
</dbReference>
<dbReference type="EMBL" id="KN833755">
    <property type="protein sequence ID" value="KIK21123.1"/>
    <property type="molecule type" value="Genomic_DNA"/>
</dbReference>
<dbReference type="AlphaFoldDB" id="A0A0C9ZMU4"/>
<dbReference type="GO" id="GO:0009636">
    <property type="term" value="P:response to toxic substance"/>
    <property type="evidence" value="ECO:0007669"/>
    <property type="project" value="UniProtKB-ARBA"/>
</dbReference>
<keyword evidence="3" id="KW-0808">Transferase</keyword>
<dbReference type="InterPro" id="IPR010987">
    <property type="entry name" value="Glutathione-S-Trfase_C-like"/>
</dbReference>
<evidence type="ECO:0000256" key="3">
    <source>
        <dbReference type="ARBA" id="ARBA00022679"/>
    </source>
</evidence>
<dbReference type="PANTHER" id="PTHR43900:SF3">
    <property type="entry name" value="GLUTATHIONE S-TRANSFERASE RHO"/>
    <property type="match status" value="1"/>
</dbReference>
<evidence type="ECO:0000313" key="8">
    <source>
        <dbReference type="Proteomes" id="UP000054018"/>
    </source>
</evidence>
<dbReference type="GO" id="GO:0043295">
    <property type="term" value="F:glutathione binding"/>
    <property type="evidence" value="ECO:0007669"/>
    <property type="project" value="TreeGrafter"/>
</dbReference>
<dbReference type="PROSITE" id="PS50405">
    <property type="entry name" value="GST_CTER"/>
    <property type="match status" value="1"/>
</dbReference>
<dbReference type="HOGENOM" id="CLU_011226_5_5_1"/>
<dbReference type="Proteomes" id="UP000054018">
    <property type="component" value="Unassembled WGS sequence"/>
</dbReference>
<evidence type="ECO:0000256" key="1">
    <source>
        <dbReference type="ARBA" id="ARBA00010128"/>
    </source>
</evidence>
<dbReference type="CDD" id="cd03187">
    <property type="entry name" value="GST_C_Phi"/>
    <property type="match status" value="1"/>
</dbReference>
<dbReference type="InterPro" id="IPR004046">
    <property type="entry name" value="GST_C"/>
</dbReference>
<evidence type="ECO:0000256" key="4">
    <source>
        <dbReference type="ARBA" id="ARBA00047960"/>
    </source>
</evidence>
<evidence type="ECO:0000313" key="7">
    <source>
        <dbReference type="EMBL" id="KIK21123.1"/>
    </source>
</evidence>